<dbReference type="InterPro" id="IPR036412">
    <property type="entry name" value="HAD-like_sf"/>
</dbReference>
<sequence>MEIVIPGQKRVVINHLVLDFNGTIALDGVVLPDVMEKLIKLNKLLKIHVLTADSNGSAARECMGLPVELNVIGKENQREEKSAFVRKIGPGVAALGNGVNDELMFRESDLSIAIIGKEGCATVTLIASTIVVREVTDGLDLLLMHHRLIPTLRK</sequence>
<keyword evidence="2" id="KW-1185">Reference proteome</keyword>
<dbReference type="InterPro" id="IPR023214">
    <property type="entry name" value="HAD_sf"/>
</dbReference>
<evidence type="ECO:0000313" key="1">
    <source>
        <dbReference type="EMBL" id="RAP76087.1"/>
    </source>
</evidence>
<accession>A0A328TZV0</accession>
<organism evidence="1 2">
    <name type="scientific">Paenibacillus montanisoli</name>
    <dbReference type="NCBI Taxonomy" id="2081970"/>
    <lineage>
        <taxon>Bacteria</taxon>
        <taxon>Bacillati</taxon>
        <taxon>Bacillota</taxon>
        <taxon>Bacilli</taxon>
        <taxon>Bacillales</taxon>
        <taxon>Paenibacillaceae</taxon>
        <taxon>Paenibacillus</taxon>
    </lineage>
</organism>
<comment type="caution">
    <text evidence="1">The sequence shown here is derived from an EMBL/GenBank/DDBJ whole genome shotgun (WGS) entry which is preliminary data.</text>
</comment>
<reference evidence="1 2" key="1">
    <citation type="submission" date="2018-06" db="EMBL/GenBank/DDBJ databases">
        <title>Paenibacillus montanisoli sp. nov., isolated from mountain area soil.</title>
        <authorList>
            <person name="Wu M."/>
        </authorList>
    </citation>
    <scope>NUCLEOTIDE SEQUENCE [LARGE SCALE GENOMIC DNA]</scope>
    <source>
        <strain evidence="1 2">RA17</strain>
    </source>
</reference>
<dbReference type="Gene3D" id="3.40.50.1000">
    <property type="entry name" value="HAD superfamily/HAD-like"/>
    <property type="match status" value="1"/>
</dbReference>
<gene>
    <name evidence="1" type="ORF">DL346_11735</name>
</gene>
<protein>
    <submittedName>
        <fullName evidence="1">ATPase P</fullName>
    </submittedName>
</protein>
<dbReference type="RefSeq" id="WP_112882311.1">
    <property type="nucleotide sequence ID" value="NZ_QLUW01000002.1"/>
</dbReference>
<proteinExistence type="predicted"/>
<dbReference type="EMBL" id="QLUW01000002">
    <property type="protein sequence ID" value="RAP76087.1"/>
    <property type="molecule type" value="Genomic_DNA"/>
</dbReference>
<dbReference type="Proteomes" id="UP000249260">
    <property type="component" value="Unassembled WGS sequence"/>
</dbReference>
<dbReference type="OrthoDB" id="159409at2"/>
<evidence type="ECO:0000313" key="2">
    <source>
        <dbReference type="Proteomes" id="UP000249260"/>
    </source>
</evidence>
<dbReference type="AlphaFoldDB" id="A0A328TZV0"/>
<dbReference type="SUPFAM" id="SSF56784">
    <property type="entry name" value="HAD-like"/>
    <property type="match status" value="1"/>
</dbReference>
<name>A0A328TZV0_9BACL</name>